<evidence type="ECO:0000313" key="2">
    <source>
        <dbReference type="Proteomes" id="UP000547976"/>
    </source>
</evidence>
<proteinExistence type="predicted"/>
<accession>A0A8H5Q194</accession>
<dbReference type="RefSeq" id="XP_036538346.1">
    <property type="nucleotide sequence ID" value="XM_036684315.1"/>
</dbReference>
<dbReference type="EMBL" id="JAAOAV010000062">
    <property type="protein sequence ID" value="KAF5606313.1"/>
    <property type="molecule type" value="Genomic_DNA"/>
</dbReference>
<name>A0A8H5Q194_GIBSU</name>
<dbReference type="AlphaFoldDB" id="A0A8H5Q194"/>
<sequence>MKTALFLSVDGSAAVGIIAEDFKIESTLLVICGGTEKGNGDRMYYRDTLKDLGKQFSESAHRFVNAPWYPYCKGPRLPPIGCHWMHLFGASLKLHESAMML</sequence>
<comment type="caution">
    <text evidence="1">The sequence shown here is derived from an EMBL/GenBank/DDBJ whole genome shotgun (WGS) entry which is preliminary data.</text>
</comment>
<gene>
    <name evidence="1" type="ORF">FSUBG_6146</name>
</gene>
<evidence type="ECO:0000313" key="1">
    <source>
        <dbReference type="EMBL" id="KAF5606313.1"/>
    </source>
</evidence>
<dbReference type="Proteomes" id="UP000547976">
    <property type="component" value="Unassembled WGS sequence"/>
</dbReference>
<dbReference type="GeneID" id="59319033"/>
<organism evidence="1 2">
    <name type="scientific">Gibberella subglutinans</name>
    <name type="common">Fusarium subglutinans</name>
    <dbReference type="NCBI Taxonomy" id="42677"/>
    <lineage>
        <taxon>Eukaryota</taxon>
        <taxon>Fungi</taxon>
        <taxon>Dikarya</taxon>
        <taxon>Ascomycota</taxon>
        <taxon>Pezizomycotina</taxon>
        <taxon>Sordariomycetes</taxon>
        <taxon>Hypocreomycetidae</taxon>
        <taxon>Hypocreales</taxon>
        <taxon>Nectriaceae</taxon>
        <taxon>Fusarium</taxon>
        <taxon>Fusarium fujikuroi species complex</taxon>
    </lineage>
</organism>
<protein>
    <submittedName>
        <fullName evidence="1">FK506-binding 2</fullName>
    </submittedName>
</protein>
<reference evidence="1 2" key="1">
    <citation type="submission" date="2020-05" db="EMBL/GenBank/DDBJ databases">
        <title>Identification and distribution of gene clusters putatively required for synthesis of sphingolipid metabolism inhibitors in phylogenetically diverse species of the filamentous fungus Fusarium.</title>
        <authorList>
            <person name="Kim H.-S."/>
            <person name="Busman M."/>
            <person name="Brown D.W."/>
            <person name="Divon H."/>
            <person name="Uhlig S."/>
            <person name="Proctor R.H."/>
        </authorList>
    </citation>
    <scope>NUCLEOTIDE SEQUENCE [LARGE SCALE GENOMIC DNA]</scope>
    <source>
        <strain evidence="1 2">NRRL 66333</strain>
    </source>
</reference>
<keyword evidence="2" id="KW-1185">Reference proteome</keyword>